<dbReference type="RefSeq" id="XP_008079572.1">
    <property type="nucleotide sequence ID" value="XM_008081381.1"/>
</dbReference>
<dbReference type="EMBL" id="KE145358">
    <property type="protein sequence ID" value="EPE32955.1"/>
    <property type="molecule type" value="Genomic_DNA"/>
</dbReference>
<dbReference type="KEGG" id="glz:GLAREA_05967"/>
<gene>
    <name evidence="2" type="ORF">GLAREA_05967</name>
</gene>
<proteinExistence type="predicted"/>
<dbReference type="Proteomes" id="UP000016922">
    <property type="component" value="Unassembled WGS sequence"/>
</dbReference>
<protein>
    <submittedName>
        <fullName evidence="2">Uncharacterized protein</fullName>
    </submittedName>
</protein>
<dbReference type="GeneID" id="19465021"/>
<evidence type="ECO:0000313" key="3">
    <source>
        <dbReference type="Proteomes" id="UP000016922"/>
    </source>
</evidence>
<evidence type="ECO:0000256" key="1">
    <source>
        <dbReference type="SAM" id="MobiDB-lite"/>
    </source>
</evidence>
<evidence type="ECO:0000313" key="2">
    <source>
        <dbReference type="EMBL" id="EPE32955.1"/>
    </source>
</evidence>
<feature type="compositionally biased region" description="Basic residues" evidence="1">
    <location>
        <begin position="195"/>
        <end position="207"/>
    </location>
</feature>
<organism evidence="2 3">
    <name type="scientific">Glarea lozoyensis (strain ATCC 20868 / MF5171)</name>
    <dbReference type="NCBI Taxonomy" id="1116229"/>
    <lineage>
        <taxon>Eukaryota</taxon>
        <taxon>Fungi</taxon>
        <taxon>Dikarya</taxon>
        <taxon>Ascomycota</taxon>
        <taxon>Pezizomycotina</taxon>
        <taxon>Leotiomycetes</taxon>
        <taxon>Helotiales</taxon>
        <taxon>Helotiaceae</taxon>
        <taxon>Glarea</taxon>
    </lineage>
</organism>
<dbReference type="HOGENOM" id="CLU_1077884_0_0_1"/>
<accession>S3D599</accession>
<name>S3D599_GLAL2</name>
<dbReference type="AlphaFoldDB" id="S3D599"/>
<feature type="region of interest" description="Disordered" evidence="1">
    <location>
        <begin position="187"/>
        <end position="207"/>
    </location>
</feature>
<sequence>MHLVTSKNLRNSLRLAAVKNRVLNLLEQNPSLELPQTSRYRLPATSHNLRHASYMGRLIDASVRDNSSFNPTEIAAYQDVTSKRDLDLLKKWVDTKMKYSHKGYRLPRRYTPREEEFITEAQTAMYQARYSPEENGLKEIVEEIRYAALMPTSKFTFKDKHGWEPSEMLLHDCSLVLAKMARYRKMRREKDETRRKRGGRLKLRKLSQTKLSEGTGMKVESTALWKVPRVGELEEVDYYNARDTTLGEVEKEPCSSKD</sequence>
<reference evidence="2 3" key="1">
    <citation type="journal article" date="2013" name="BMC Genomics">
        <title>Genomics-driven discovery of the pneumocandin biosynthetic gene cluster in the fungus Glarea lozoyensis.</title>
        <authorList>
            <person name="Chen L."/>
            <person name="Yue Q."/>
            <person name="Zhang X."/>
            <person name="Xiang M."/>
            <person name="Wang C."/>
            <person name="Li S."/>
            <person name="Che Y."/>
            <person name="Ortiz-Lopez F.J."/>
            <person name="Bills G.F."/>
            <person name="Liu X."/>
            <person name="An Z."/>
        </authorList>
    </citation>
    <scope>NUCLEOTIDE SEQUENCE [LARGE SCALE GENOMIC DNA]</scope>
    <source>
        <strain evidence="3">ATCC 20868 / MF5171</strain>
    </source>
</reference>
<keyword evidence="3" id="KW-1185">Reference proteome</keyword>